<comment type="cofactor">
    <cofactor evidence="1">
        <name>Zn(2+)</name>
        <dbReference type="ChEBI" id="CHEBI:29105"/>
    </cofactor>
</comment>
<keyword evidence="4" id="KW-0862">Zinc</keyword>
<reference evidence="5 6" key="1">
    <citation type="submission" date="2024-09" db="EMBL/GenBank/DDBJ databases">
        <authorList>
            <person name="Sun Q."/>
            <person name="Mori K."/>
        </authorList>
    </citation>
    <scope>NUCLEOTIDE SEQUENCE [LARGE SCALE GENOMIC DNA]</scope>
    <source>
        <strain evidence="5 6">NCAIM B.02336</strain>
    </source>
</reference>
<evidence type="ECO:0000256" key="1">
    <source>
        <dbReference type="ARBA" id="ARBA00001947"/>
    </source>
</evidence>
<dbReference type="Proteomes" id="UP001589834">
    <property type="component" value="Unassembled WGS sequence"/>
</dbReference>
<gene>
    <name evidence="5" type="ORF">ACFFGG_02835</name>
</gene>
<comment type="caution">
    <text evidence="5">The sequence shown here is derived from an EMBL/GenBank/DDBJ whole genome shotgun (WGS) entry which is preliminary data.</text>
</comment>
<dbReference type="PANTHER" id="PTHR37418:SF2">
    <property type="entry name" value="3-KETO-5-AMINOHEXANOATE CLEAVAGE ENZYME"/>
    <property type="match status" value="1"/>
</dbReference>
<organism evidence="5 6">
    <name type="scientific">Ottowia pentelensis</name>
    <dbReference type="NCBI Taxonomy" id="511108"/>
    <lineage>
        <taxon>Bacteria</taxon>
        <taxon>Pseudomonadati</taxon>
        <taxon>Pseudomonadota</taxon>
        <taxon>Betaproteobacteria</taxon>
        <taxon>Burkholderiales</taxon>
        <taxon>Comamonadaceae</taxon>
        <taxon>Ottowia</taxon>
    </lineage>
</organism>
<dbReference type="RefSeq" id="WP_377479563.1">
    <property type="nucleotide sequence ID" value="NZ_JBHLTN010000007.1"/>
</dbReference>
<evidence type="ECO:0000256" key="4">
    <source>
        <dbReference type="ARBA" id="ARBA00022833"/>
    </source>
</evidence>
<dbReference type="Gene3D" id="3.20.20.70">
    <property type="entry name" value="Aldolase class I"/>
    <property type="match status" value="1"/>
</dbReference>
<evidence type="ECO:0000256" key="2">
    <source>
        <dbReference type="ARBA" id="ARBA00022679"/>
    </source>
</evidence>
<keyword evidence="6" id="KW-1185">Reference proteome</keyword>
<proteinExistence type="predicted"/>
<keyword evidence="3" id="KW-0479">Metal-binding</keyword>
<keyword evidence="2" id="KW-0808">Transferase</keyword>
<evidence type="ECO:0000313" key="6">
    <source>
        <dbReference type="Proteomes" id="UP001589834"/>
    </source>
</evidence>
<sequence length="293" mass="31365">MQETIILTCALTGAGPLSKNPAQPITPRQIAESGLAAAEAGAAILHVHVRDPETGQFSGELDLYEEAVGLIRQGNPEVILNLTTGLGSGFYPKDPLLPFEAGPETHIWTPERRVEHVLKLRPEICTLDLVTAQVFGGVVISTEPVLTRMATLVREAGVVPEIELFDSGDAVLAKHLIKKGALDGPGMYSFVMGLNFTMPADPETMTYIRNLLPAGAQWQGFGIGRDQFPMAMQSALLGGHVRVGLEDNAFISKGEFAKSNAELVVKARRMVQDLGPAIATPAQARRILGLRAA</sequence>
<name>A0ABV6PNQ4_9BURK</name>
<evidence type="ECO:0000256" key="3">
    <source>
        <dbReference type="ARBA" id="ARBA00022723"/>
    </source>
</evidence>
<dbReference type="InterPro" id="IPR013785">
    <property type="entry name" value="Aldolase_TIM"/>
</dbReference>
<dbReference type="Pfam" id="PF05853">
    <property type="entry name" value="BKACE"/>
    <property type="match status" value="1"/>
</dbReference>
<evidence type="ECO:0000313" key="5">
    <source>
        <dbReference type="EMBL" id="MFC0591483.1"/>
    </source>
</evidence>
<protein>
    <submittedName>
        <fullName evidence="5">3-keto-5-aminohexanoate cleavage protein</fullName>
    </submittedName>
</protein>
<dbReference type="EMBL" id="JBHLTN010000007">
    <property type="protein sequence ID" value="MFC0591483.1"/>
    <property type="molecule type" value="Genomic_DNA"/>
</dbReference>
<accession>A0ABV6PNQ4</accession>
<dbReference type="PANTHER" id="PTHR37418">
    <property type="entry name" value="3-KETO-5-AMINOHEXANOATE CLEAVAGE ENZYME-RELATED"/>
    <property type="match status" value="1"/>
</dbReference>
<dbReference type="InterPro" id="IPR008567">
    <property type="entry name" value="BKACE"/>
</dbReference>